<dbReference type="PANTHER" id="PTHR38031:SF1">
    <property type="entry name" value="SULFUR CARRIER PROTEIN CYSO"/>
    <property type="match status" value="1"/>
</dbReference>
<reference evidence="1" key="1">
    <citation type="submission" date="2021-09" db="EMBL/GenBank/DDBJ databases">
        <title>Fulvivirga sp. isolated from coastal sediment.</title>
        <authorList>
            <person name="Yu H."/>
        </authorList>
    </citation>
    <scope>NUCLEOTIDE SEQUENCE</scope>
    <source>
        <strain evidence="1">1062</strain>
    </source>
</reference>
<protein>
    <submittedName>
        <fullName evidence="1">MoaD/ThiS family protein</fullName>
    </submittedName>
</protein>
<dbReference type="InterPro" id="IPR052045">
    <property type="entry name" value="Sulfur_Carrier/Prot_Modifier"/>
</dbReference>
<proteinExistence type="predicted"/>
<dbReference type="InterPro" id="IPR016155">
    <property type="entry name" value="Mopterin_synth/thiamin_S_b"/>
</dbReference>
<gene>
    <name evidence="1" type="ORF">LDX50_06495</name>
    <name evidence="2" type="ORF">LDX50_12465</name>
    <name evidence="3" type="ORF">LDX50_18185</name>
</gene>
<sequence length="90" mass="10100">MATVKFTSALNRFFPDLKELQVEAGNVSDVITKAEEIYPGIRAYLLEEDGSLRKHVNIFIDEDLIHDRNKLSDPVRPANEVLIFQALSGG</sequence>
<keyword evidence="4" id="KW-1185">Reference proteome</keyword>
<dbReference type="PANTHER" id="PTHR38031">
    <property type="entry name" value="SULFUR CARRIER PROTEIN SLR0821-RELATED"/>
    <property type="match status" value="1"/>
</dbReference>
<dbReference type="EMBL" id="JAIXNE010000002">
    <property type="protein sequence ID" value="MCA6074509.1"/>
    <property type="molecule type" value="Genomic_DNA"/>
</dbReference>
<comment type="caution">
    <text evidence="1">The sequence shown here is derived from an EMBL/GenBank/DDBJ whole genome shotgun (WGS) entry which is preliminary data.</text>
</comment>
<dbReference type="Gene3D" id="3.10.20.30">
    <property type="match status" value="1"/>
</dbReference>
<dbReference type="SUPFAM" id="SSF54285">
    <property type="entry name" value="MoaD/ThiS"/>
    <property type="match status" value="1"/>
</dbReference>
<evidence type="ECO:0000313" key="3">
    <source>
        <dbReference type="EMBL" id="MCA6076814.1"/>
    </source>
</evidence>
<dbReference type="InterPro" id="IPR012675">
    <property type="entry name" value="Beta-grasp_dom_sf"/>
</dbReference>
<dbReference type="Proteomes" id="UP001139409">
    <property type="component" value="Unassembled WGS sequence"/>
</dbReference>
<evidence type="ECO:0000313" key="1">
    <source>
        <dbReference type="EMBL" id="MCA6074509.1"/>
    </source>
</evidence>
<dbReference type="InterPro" id="IPR003749">
    <property type="entry name" value="ThiS/MoaD-like"/>
</dbReference>
<name>A0A9X1KX19_9BACT</name>
<accession>A0A9X1KX19</accession>
<dbReference type="AlphaFoldDB" id="A0A9X1KX19"/>
<dbReference type="EMBL" id="JAIXNE010000004">
    <property type="protein sequence ID" value="MCA6076814.1"/>
    <property type="molecule type" value="Genomic_DNA"/>
</dbReference>
<dbReference type="RefSeq" id="WP_225697624.1">
    <property type="nucleotide sequence ID" value="NZ_JAIXNE010000002.1"/>
</dbReference>
<dbReference type="EMBL" id="JAIXNE010000003">
    <property type="protein sequence ID" value="MCA6075686.1"/>
    <property type="molecule type" value="Genomic_DNA"/>
</dbReference>
<evidence type="ECO:0000313" key="2">
    <source>
        <dbReference type="EMBL" id="MCA6075686.1"/>
    </source>
</evidence>
<organism evidence="1 4">
    <name type="scientific">Fulvivirga sedimenti</name>
    <dbReference type="NCBI Taxonomy" id="2879465"/>
    <lineage>
        <taxon>Bacteria</taxon>
        <taxon>Pseudomonadati</taxon>
        <taxon>Bacteroidota</taxon>
        <taxon>Cytophagia</taxon>
        <taxon>Cytophagales</taxon>
        <taxon>Fulvivirgaceae</taxon>
        <taxon>Fulvivirga</taxon>
    </lineage>
</organism>
<dbReference type="Pfam" id="PF02597">
    <property type="entry name" value="ThiS"/>
    <property type="match status" value="1"/>
</dbReference>
<evidence type="ECO:0000313" key="4">
    <source>
        <dbReference type="Proteomes" id="UP001139409"/>
    </source>
</evidence>